<organism evidence="2 3">
    <name type="scientific">Pythium oligandrum</name>
    <name type="common">Mycoparasitic fungus</name>
    <dbReference type="NCBI Taxonomy" id="41045"/>
    <lineage>
        <taxon>Eukaryota</taxon>
        <taxon>Sar</taxon>
        <taxon>Stramenopiles</taxon>
        <taxon>Oomycota</taxon>
        <taxon>Peronosporomycetes</taxon>
        <taxon>Pythiales</taxon>
        <taxon>Pythiaceae</taxon>
        <taxon>Pythium</taxon>
    </lineage>
</organism>
<gene>
    <name evidence="2" type="ORF">Poli38472_011182</name>
</gene>
<dbReference type="Proteomes" id="UP000794436">
    <property type="component" value="Unassembled WGS sequence"/>
</dbReference>
<reference evidence="2" key="1">
    <citation type="submission" date="2019-03" db="EMBL/GenBank/DDBJ databases">
        <title>Long read genome sequence of the mycoparasitic Pythium oligandrum ATCC 38472 isolated from sugarbeet rhizosphere.</title>
        <authorList>
            <person name="Gaulin E."/>
        </authorList>
    </citation>
    <scope>NUCLEOTIDE SEQUENCE</scope>
    <source>
        <strain evidence="2">ATCC 38472_TT</strain>
    </source>
</reference>
<dbReference type="Pfam" id="PF06127">
    <property type="entry name" value="Mpo1-like"/>
    <property type="match status" value="1"/>
</dbReference>
<feature type="transmembrane region" description="Helical" evidence="1">
    <location>
        <begin position="66"/>
        <end position="84"/>
    </location>
</feature>
<sequence length="199" mass="22536">MGRISDRFDLEKQVVFYMSYHHNPVNQWIHFACIWPILITAACMLAESDPIVDQPAFLKDLPYGQYMIINYSAVASAIFMSWYMLLDIMAGTLGAALVFASYLFANYFSQNAPALFGVPAWQIALPVHVIAWILQFIGHGVFERRKPALLDSLDQAVITAPMFVLLEVLFSLGYRPKLFKRVMQQVEVNVAAFHGKKAL</sequence>
<proteinExistence type="predicted"/>
<evidence type="ECO:0008006" key="4">
    <source>
        <dbReference type="Google" id="ProtNLM"/>
    </source>
</evidence>
<dbReference type="PANTHER" id="PTHR28026:SF9">
    <property type="entry name" value="2-HYDROXY-PALMITIC ACID DIOXYGENASE MPO1"/>
    <property type="match status" value="1"/>
</dbReference>
<feature type="transmembrane region" description="Helical" evidence="1">
    <location>
        <begin position="157"/>
        <end position="174"/>
    </location>
</feature>
<protein>
    <recommendedName>
        <fullName evidence="4">DUF962 domain-containing protein</fullName>
    </recommendedName>
</protein>
<keyword evidence="1" id="KW-1133">Transmembrane helix</keyword>
<feature type="transmembrane region" description="Helical" evidence="1">
    <location>
        <begin position="90"/>
        <end position="108"/>
    </location>
</feature>
<name>A0A8K1FQ45_PYTOL</name>
<comment type="caution">
    <text evidence="2">The sequence shown here is derived from an EMBL/GenBank/DDBJ whole genome shotgun (WGS) entry which is preliminary data.</text>
</comment>
<feature type="transmembrane region" description="Helical" evidence="1">
    <location>
        <begin position="28"/>
        <end position="46"/>
    </location>
</feature>
<dbReference type="GO" id="GO:0046521">
    <property type="term" value="P:sphingoid catabolic process"/>
    <property type="evidence" value="ECO:0007669"/>
    <property type="project" value="TreeGrafter"/>
</dbReference>
<feature type="transmembrane region" description="Helical" evidence="1">
    <location>
        <begin position="115"/>
        <end position="137"/>
    </location>
</feature>
<evidence type="ECO:0000313" key="2">
    <source>
        <dbReference type="EMBL" id="TMW67562.1"/>
    </source>
</evidence>
<dbReference type="PANTHER" id="PTHR28026">
    <property type="entry name" value="DUF962 DOMAIN PROTEIN (AFU_ORTHOLOGUE AFUA_8G05310)"/>
    <property type="match status" value="1"/>
</dbReference>
<accession>A0A8K1FQ45</accession>
<dbReference type="EMBL" id="SPLM01000004">
    <property type="protein sequence ID" value="TMW67562.1"/>
    <property type="molecule type" value="Genomic_DNA"/>
</dbReference>
<keyword evidence="1" id="KW-0812">Transmembrane</keyword>
<dbReference type="GO" id="GO:0016020">
    <property type="term" value="C:membrane"/>
    <property type="evidence" value="ECO:0007669"/>
    <property type="project" value="GOC"/>
</dbReference>
<evidence type="ECO:0000313" key="3">
    <source>
        <dbReference type="Proteomes" id="UP000794436"/>
    </source>
</evidence>
<dbReference type="AlphaFoldDB" id="A0A8K1FQ45"/>
<dbReference type="InterPro" id="IPR009305">
    <property type="entry name" value="Mpo1-like"/>
</dbReference>
<keyword evidence="1" id="KW-0472">Membrane</keyword>
<dbReference type="OrthoDB" id="2124888at2759"/>
<keyword evidence="3" id="KW-1185">Reference proteome</keyword>
<evidence type="ECO:0000256" key="1">
    <source>
        <dbReference type="SAM" id="Phobius"/>
    </source>
</evidence>
<dbReference type="GO" id="GO:0005783">
    <property type="term" value="C:endoplasmic reticulum"/>
    <property type="evidence" value="ECO:0007669"/>
    <property type="project" value="TreeGrafter"/>
</dbReference>